<reference evidence="2 3" key="1">
    <citation type="submission" date="2014-04" db="EMBL/GenBank/DDBJ databases">
        <authorList>
            <consortium name="DOE Joint Genome Institute"/>
            <person name="Kuo A."/>
            <person name="Girlanda M."/>
            <person name="Perotto S."/>
            <person name="Kohler A."/>
            <person name="Nagy L.G."/>
            <person name="Floudas D."/>
            <person name="Copeland A."/>
            <person name="Barry K.W."/>
            <person name="Cichocki N."/>
            <person name="Veneault-Fourrey C."/>
            <person name="LaButti K."/>
            <person name="Lindquist E.A."/>
            <person name="Lipzen A."/>
            <person name="Lundell T."/>
            <person name="Morin E."/>
            <person name="Murat C."/>
            <person name="Sun H."/>
            <person name="Tunlid A."/>
            <person name="Henrissat B."/>
            <person name="Grigoriev I.V."/>
            <person name="Hibbett D.S."/>
            <person name="Martin F."/>
            <person name="Nordberg H.P."/>
            <person name="Cantor M.N."/>
            <person name="Hua S.X."/>
        </authorList>
    </citation>
    <scope>NUCLEOTIDE SEQUENCE [LARGE SCALE GENOMIC DNA]</scope>
    <source>
        <strain evidence="2 3">MUT 4182</strain>
    </source>
</reference>
<dbReference type="EMBL" id="KN823611">
    <property type="protein sequence ID" value="KIO16272.1"/>
    <property type="molecule type" value="Genomic_DNA"/>
</dbReference>
<feature type="compositionally biased region" description="Basic and acidic residues" evidence="1">
    <location>
        <begin position="146"/>
        <end position="155"/>
    </location>
</feature>
<evidence type="ECO:0008006" key="4">
    <source>
        <dbReference type="Google" id="ProtNLM"/>
    </source>
</evidence>
<organism evidence="2 3">
    <name type="scientific">Tulasnella calospora MUT 4182</name>
    <dbReference type="NCBI Taxonomy" id="1051891"/>
    <lineage>
        <taxon>Eukaryota</taxon>
        <taxon>Fungi</taxon>
        <taxon>Dikarya</taxon>
        <taxon>Basidiomycota</taxon>
        <taxon>Agaricomycotina</taxon>
        <taxon>Agaricomycetes</taxon>
        <taxon>Cantharellales</taxon>
        <taxon>Tulasnellaceae</taxon>
        <taxon>Tulasnella</taxon>
    </lineage>
</organism>
<dbReference type="STRING" id="1051891.A0A0C3L3H7"/>
<dbReference type="Proteomes" id="UP000054248">
    <property type="component" value="Unassembled WGS sequence"/>
</dbReference>
<proteinExistence type="predicted"/>
<feature type="region of interest" description="Disordered" evidence="1">
    <location>
        <begin position="135"/>
        <end position="155"/>
    </location>
</feature>
<accession>A0A0C3L3H7</accession>
<evidence type="ECO:0000313" key="2">
    <source>
        <dbReference type="EMBL" id="KIO16272.1"/>
    </source>
</evidence>
<dbReference type="SUPFAM" id="SSF48452">
    <property type="entry name" value="TPR-like"/>
    <property type="match status" value="1"/>
</dbReference>
<protein>
    <recommendedName>
        <fullName evidence="4">TPR-like protein</fullName>
    </recommendedName>
</protein>
<gene>
    <name evidence="2" type="ORF">M407DRAFT_34073</name>
</gene>
<name>A0A0C3L3H7_9AGAM</name>
<dbReference type="OrthoDB" id="1914839at2759"/>
<dbReference type="HOGENOM" id="CLU_040959_2_0_1"/>
<reference evidence="3" key="2">
    <citation type="submission" date="2015-01" db="EMBL/GenBank/DDBJ databases">
        <title>Evolutionary Origins and Diversification of the Mycorrhizal Mutualists.</title>
        <authorList>
            <consortium name="DOE Joint Genome Institute"/>
            <consortium name="Mycorrhizal Genomics Consortium"/>
            <person name="Kohler A."/>
            <person name="Kuo A."/>
            <person name="Nagy L.G."/>
            <person name="Floudas D."/>
            <person name="Copeland A."/>
            <person name="Barry K.W."/>
            <person name="Cichocki N."/>
            <person name="Veneault-Fourrey C."/>
            <person name="LaButti K."/>
            <person name="Lindquist E.A."/>
            <person name="Lipzen A."/>
            <person name="Lundell T."/>
            <person name="Morin E."/>
            <person name="Murat C."/>
            <person name="Riley R."/>
            <person name="Ohm R."/>
            <person name="Sun H."/>
            <person name="Tunlid A."/>
            <person name="Henrissat B."/>
            <person name="Grigoriev I.V."/>
            <person name="Hibbett D.S."/>
            <person name="Martin F."/>
        </authorList>
    </citation>
    <scope>NUCLEOTIDE SEQUENCE [LARGE SCALE GENOMIC DNA]</scope>
    <source>
        <strain evidence="3">MUT 4182</strain>
    </source>
</reference>
<dbReference type="InterPro" id="IPR011990">
    <property type="entry name" value="TPR-like_helical_dom_sf"/>
</dbReference>
<dbReference type="CDD" id="cd24142">
    <property type="entry name" value="ACL4-like"/>
    <property type="match status" value="1"/>
</dbReference>
<evidence type="ECO:0000313" key="3">
    <source>
        <dbReference type="Proteomes" id="UP000054248"/>
    </source>
</evidence>
<keyword evidence="3" id="KW-1185">Reference proteome</keyword>
<dbReference type="AlphaFoldDB" id="A0A0C3L3H7"/>
<evidence type="ECO:0000256" key="1">
    <source>
        <dbReference type="SAM" id="MobiDB-lite"/>
    </source>
</evidence>
<dbReference type="Gene3D" id="1.25.40.10">
    <property type="entry name" value="Tetratricopeptide repeat domain"/>
    <property type="match status" value="1"/>
</dbReference>
<sequence length="335" mass="37226">MGRTRTKKAQRALKSTVVSTTPTVVPQPAIESLVEKTQILLAQCNYELAHKFIKRILERDSTHVEGREMLGLVELENGNIEAAKAVFVTLIPPSLTAPTPPSASAYLYLAQLTDDDPNKALELYRNALNLMSSQLKGKAPASQEPKSSEMEEQTRKTAVRTVIAMVEIWMSDLCFEPQAETECESLLKLAFELDPENPEALVSLASVRISQQRPEEAKDLVQRSWTVWKDLESDGAALPPISSRLSLTRLMLELSMYTQALAILHGVLASDEQEVEAWYLQGWCFFLIGDALKEGQSIEDAGELTWQDMKRDARIALEKCKEVSGNLEVGSSYGI</sequence>